<dbReference type="InterPro" id="IPR058193">
    <property type="entry name" value="VanY/YodJ_core_dom"/>
</dbReference>
<dbReference type="CDD" id="cd14852">
    <property type="entry name" value="LD-carboxypeptidase"/>
    <property type="match status" value="1"/>
</dbReference>
<keyword evidence="1" id="KW-0175">Coiled coil</keyword>
<evidence type="ECO:0000256" key="2">
    <source>
        <dbReference type="SAM" id="Phobius"/>
    </source>
</evidence>
<dbReference type="EMBL" id="MHLH01000015">
    <property type="protein sequence ID" value="OGZ03722.1"/>
    <property type="molecule type" value="Genomic_DNA"/>
</dbReference>
<sequence length="295" mass="34196">MKEFFERKISLRLFPLLLVTMAIAGLSYYGANSYYELKEDSADTYKELENLIEKFQMNLASTTKENRDLSDLLIILRARNADFENEVGLVRQKISTLEKLRETDPELLQKYSKVFFLNENYIPAELSLIEPDFLLNKNKPVQIHTKTRGYLENLIRAARADGVDLSVLSGYRSFGTQASLKSQYTVVYGSASSRFSADQGYSEHQLGTTLDFTTKKNGEILVGFDSTPAYKWLTNNAHVFGFVISYPKNNKYYIFEPWHWRFVGVYLATSLYEQGKYFYDMPQRDIDSYLIKIFD</sequence>
<dbReference type="Gene3D" id="3.30.1380.10">
    <property type="match status" value="1"/>
</dbReference>
<feature type="coiled-coil region" evidence="1">
    <location>
        <begin position="38"/>
        <end position="65"/>
    </location>
</feature>
<dbReference type="Proteomes" id="UP000178841">
    <property type="component" value="Unassembled WGS sequence"/>
</dbReference>
<dbReference type="PANTHER" id="PTHR34385">
    <property type="entry name" value="D-ALANYL-D-ALANINE CARBOXYPEPTIDASE"/>
    <property type="match status" value="1"/>
</dbReference>
<name>A0A1G2CR86_9BACT</name>
<feature type="transmembrane region" description="Helical" evidence="2">
    <location>
        <begin position="12"/>
        <end position="31"/>
    </location>
</feature>
<feature type="domain" description="D-alanyl-D-alanine carboxypeptidase-like core" evidence="3">
    <location>
        <begin position="142"/>
        <end position="264"/>
    </location>
</feature>
<dbReference type="InterPro" id="IPR003709">
    <property type="entry name" value="VanY-like_core_dom"/>
</dbReference>
<dbReference type="InterPro" id="IPR052179">
    <property type="entry name" value="DD-CPase-like"/>
</dbReference>
<dbReference type="AlphaFoldDB" id="A0A1G2CR86"/>
<accession>A0A1G2CR86</accession>
<dbReference type="PANTHER" id="PTHR34385:SF1">
    <property type="entry name" value="PEPTIDOGLYCAN L-ALANYL-D-GLUTAMATE ENDOPEPTIDASE CWLK"/>
    <property type="match status" value="1"/>
</dbReference>
<keyword evidence="2" id="KW-0812">Transmembrane</keyword>
<evidence type="ECO:0000313" key="5">
    <source>
        <dbReference type="Proteomes" id="UP000178841"/>
    </source>
</evidence>
<dbReference type="GO" id="GO:0006508">
    <property type="term" value="P:proteolysis"/>
    <property type="evidence" value="ECO:0007669"/>
    <property type="project" value="InterPro"/>
</dbReference>
<gene>
    <name evidence="4" type="ORF">A2648_02085</name>
</gene>
<protein>
    <recommendedName>
        <fullName evidence="3">D-alanyl-D-alanine carboxypeptidase-like core domain-containing protein</fullName>
    </recommendedName>
</protein>
<reference evidence="4 5" key="1">
    <citation type="journal article" date="2016" name="Nat. Commun.">
        <title>Thousands of microbial genomes shed light on interconnected biogeochemical processes in an aquifer system.</title>
        <authorList>
            <person name="Anantharaman K."/>
            <person name="Brown C.T."/>
            <person name="Hug L.A."/>
            <person name="Sharon I."/>
            <person name="Castelle C.J."/>
            <person name="Probst A.J."/>
            <person name="Thomas B.C."/>
            <person name="Singh A."/>
            <person name="Wilkins M.J."/>
            <person name="Karaoz U."/>
            <person name="Brodie E.L."/>
            <person name="Williams K.H."/>
            <person name="Hubbard S.S."/>
            <person name="Banfield J.F."/>
        </authorList>
    </citation>
    <scope>NUCLEOTIDE SEQUENCE [LARGE SCALE GENOMIC DNA]</scope>
</reference>
<dbReference type="SUPFAM" id="SSF55166">
    <property type="entry name" value="Hedgehog/DD-peptidase"/>
    <property type="match status" value="1"/>
</dbReference>
<organism evidence="4 5">
    <name type="scientific">Candidatus Lloydbacteria bacterium RIFCSPHIGHO2_01_FULL_41_20</name>
    <dbReference type="NCBI Taxonomy" id="1798657"/>
    <lineage>
        <taxon>Bacteria</taxon>
        <taxon>Candidatus Lloydiibacteriota</taxon>
    </lineage>
</organism>
<evidence type="ECO:0000259" key="3">
    <source>
        <dbReference type="Pfam" id="PF02557"/>
    </source>
</evidence>
<proteinExistence type="predicted"/>
<comment type="caution">
    <text evidence="4">The sequence shown here is derived from an EMBL/GenBank/DDBJ whole genome shotgun (WGS) entry which is preliminary data.</text>
</comment>
<dbReference type="GO" id="GO:0008233">
    <property type="term" value="F:peptidase activity"/>
    <property type="evidence" value="ECO:0007669"/>
    <property type="project" value="InterPro"/>
</dbReference>
<dbReference type="InterPro" id="IPR009045">
    <property type="entry name" value="Zn_M74/Hedgehog-like"/>
</dbReference>
<dbReference type="Pfam" id="PF02557">
    <property type="entry name" value="VanY"/>
    <property type="match status" value="1"/>
</dbReference>
<evidence type="ECO:0000313" key="4">
    <source>
        <dbReference type="EMBL" id="OGZ03722.1"/>
    </source>
</evidence>
<dbReference type="STRING" id="1798657.A2648_02085"/>
<keyword evidence="2" id="KW-0472">Membrane</keyword>
<keyword evidence="2" id="KW-1133">Transmembrane helix</keyword>
<evidence type="ECO:0000256" key="1">
    <source>
        <dbReference type="SAM" id="Coils"/>
    </source>
</evidence>